<evidence type="ECO:0000256" key="14">
    <source>
        <dbReference type="PIRSR" id="PIRSR000114-3"/>
    </source>
</evidence>
<feature type="binding site" evidence="11">
    <location>
        <position position="108"/>
    </location>
    <ligand>
        <name>sn-glycerol 3-phosphate</name>
        <dbReference type="ChEBI" id="CHEBI:57597"/>
    </ligand>
</feature>
<feature type="binding site" evidence="11">
    <location>
        <position position="225"/>
    </location>
    <ligand>
        <name>sn-glycerol 3-phosphate</name>
        <dbReference type="ChEBI" id="CHEBI:57597"/>
    </ligand>
</feature>
<dbReference type="Gene3D" id="3.40.50.720">
    <property type="entry name" value="NAD(P)-binding Rossmann-like Domain"/>
    <property type="match status" value="1"/>
</dbReference>
<organism evidence="19 20">
    <name type="scientific">Helicobacter pullorum</name>
    <dbReference type="NCBI Taxonomy" id="35818"/>
    <lineage>
        <taxon>Bacteria</taxon>
        <taxon>Pseudomonadati</taxon>
        <taxon>Campylobacterota</taxon>
        <taxon>Epsilonproteobacteria</taxon>
        <taxon>Campylobacterales</taxon>
        <taxon>Helicobacteraceae</taxon>
        <taxon>Helicobacter</taxon>
    </lineage>
</organism>
<comment type="caution">
    <text evidence="19">The sequence shown here is derived from an EMBL/GenBank/DDBJ whole genome shotgun (WGS) entry which is preliminary data.</text>
</comment>
<dbReference type="PANTHER" id="PTHR11728:SF1">
    <property type="entry name" value="GLYCEROL-3-PHOSPHATE DEHYDROGENASE [NAD(+)] 2, CHLOROPLASTIC"/>
    <property type="match status" value="1"/>
</dbReference>
<feature type="binding site" evidence="11">
    <location>
        <position position="110"/>
    </location>
    <ligand>
        <name>NADPH</name>
        <dbReference type="ChEBI" id="CHEBI:57783"/>
    </ligand>
</feature>
<feature type="binding site" evidence="11">
    <location>
        <position position="224"/>
    </location>
    <ligand>
        <name>NADPH</name>
        <dbReference type="ChEBI" id="CHEBI:57783"/>
    </ligand>
</feature>
<dbReference type="InterPro" id="IPR036291">
    <property type="entry name" value="NAD(P)-bd_dom_sf"/>
</dbReference>
<dbReference type="SUPFAM" id="SSF51735">
    <property type="entry name" value="NAD(P)-binding Rossmann-fold domains"/>
    <property type="match status" value="1"/>
</dbReference>
<keyword evidence="10 11" id="KW-1208">Phospholipid metabolism</keyword>
<feature type="binding site" evidence="14">
    <location>
        <position position="110"/>
    </location>
    <ligand>
        <name>NAD(+)</name>
        <dbReference type="ChEBI" id="CHEBI:57540"/>
    </ligand>
</feature>
<feature type="binding site" evidence="13">
    <location>
        <position position="80"/>
    </location>
    <ligand>
        <name>substrate</name>
    </ligand>
</feature>
<feature type="domain" description="Glycerol-3-phosphate dehydrogenase NAD-dependent N-terminal" evidence="17">
    <location>
        <begin position="43"/>
        <end position="130"/>
    </location>
</feature>
<evidence type="ECO:0000256" key="5">
    <source>
        <dbReference type="ARBA" id="ARBA00022857"/>
    </source>
</evidence>
<keyword evidence="4 11" id="KW-0547">Nucleotide-binding</keyword>
<keyword evidence="3 11" id="KW-0444">Lipid biosynthesis</keyword>
<evidence type="ECO:0000256" key="12">
    <source>
        <dbReference type="PIRSR" id="PIRSR000114-1"/>
    </source>
</evidence>
<dbReference type="GO" id="GO:0046167">
    <property type="term" value="P:glycerol-3-phosphate biosynthetic process"/>
    <property type="evidence" value="ECO:0007669"/>
    <property type="project" value="UniProtKB-UniRule"/>
</dbReference>
<comment type="catalytic activity">
    <reaction evidence="11">
        <text>sn-glycerol 3-phosphate + NAD(+) = dihydroxyacetone phosphate + NADH + H(+)</text>
        <dbReference type="Rhea" id="RHEA:11092"/>
        <dbReference type="ChEBI" id="CHEBI:15378"/>
        <dbReference type="ChEBI" id="CHEBI:57540"/>
        <dbReference type="ChEBI" id="CHEBI:57597"/>
        <dbReference type="ChEBI" id="CHEBI:57642"/>
        <dbReference type="ChEBI" id="CHEBI:57945"/>
        <dbReference type="EC" id="1.1.1.94"/>
    </reaction>
</comment>
<evidence type="ECO:0000256" key="6">
    <source>
        <dbReference type="ARBA" id="ARBA00023002"/>
    </source>
</evidence>
<dbReference type="GO" id="GO:0051287">
    <property type="term" value="F:NAD binding"/>
    <property type="evidence" value="ECO:0007669"/>
    <property type="project" value="InterPro"/>
</dbReference>
<feature type="active site" description="Proton acceptor" evidence="11 12">
    <location>
        <position position="160"/>
    </location>
</feature>
<dbReference type="InterPro" id="IPR013328">
    <property type="entry name" value="6PGD_dom2"/>
</dbReference>
<dbReference type="PROSITE" id="PS00957">
    <property type="entry name" value="NAD_G3PDH"/>
    <property type="match status" value="1"/>
</dbReference>
<evidence type="ECO:0000259" key="18">
    <source>
        <dbReference type="Pfam" id="PF07479"/>
    </source>
</evidence>
<dbReference type="FunFam" id="1.10.1040.10:FF:000025">
    <property type="entry name" value="Glycerol-3-phosphate dehydrogenase [NAD(P)+]"/>
    <property type="match status" value="1"/>
</dbReference>
<dbReference type="GO" id="GO:0046168">
    <property type="term" value="P:glycerol-3-phosphate catabolic process"/>
    <property type="evidence" value="ECO:0007669"/>
    <property type="project" value="InterPro"/>
</dbReference>
<feature type="binding site" evidence="14">
    <location>
        <position position="224"/>
    </location>
    <ligand>
        <name>NAD(+)</name>
        <dbReference type="ChEBI" id="CHEBI:57540"/>
    </ligand>
</feature>
<dbReference type="NCBIfam" id="NF000943">
    <property type="entry name" value="PRK00094.2-1"/>
    <property type="match status" value="1"/>
</dbReference>
<evidence type="ECO:0000313" key="20">
    <source>
        <dbReference type="Proteomes" id="UP000037997"/>
    </source>
</evidence>
<dbReference type="RefSeq" id="WP_054197823.1">
    <property type="nucleotide sequence ID" value="NZ_JNOC01000022.1"/>
</dbReference>
<evidence type="ECO:0000256" key="1">
    <source>
        <dbReference type="ARBA" id="ARBA00011009"/>
    </source>
</evidence>
<feature type="binding site" evidence="11">
    <location>
        <position position="32"/>
    </location>
    <ligand>
        <name>NADPH</name>
        <dbReference type="ChEBI" id="CHEBI:57783"/>
    </ligand>
</feature>
<reference evidence="19 20" key="1">
    <citation type="submission" date="2014-06" db="EMBL/GenBank/DDBJ databases">
        <title>Helicobacter pullorum isolates in fresh chicken meat - phenotypic and genotypic features.</title>
        <authorList>
            <person name="Borges V."/>
            <person name="Santos A."/>
            <person name="Correia C.B."/>
            <person name="Saraiva M."/>
            <person name="Menard A."/>
            <person name="Vieira L."/>
            <person name="Sampaio D.A."/>
            <person name="Gomes J.P."/>
            <person name="Oleastro M."/>
        </authorList>
    </citation>
    <scope>NUCLEOTIDE SEQUENCE [LARGE SCALE GENOMIC DNA]</scope>
    <source>
        <strain evidence="19 20">229334/12</strain>
    </source>
</reference>
<evidence type="ECO:0000256" key="15">
    <source>
        <dbReference type="RuleBase" id="RU000437"/>
    </source>
</evidence>
<evidence type="ECO:0000313" key="19">
    <source>
        <dbReference type="EMBL" id="KPH56047.1"/>
    </source>
</evidence>
<dbReference type="GO" id="GO:0141153">
    <property type="term" value="F:glycerol-3-phosphate dehydrogenase (NADP+) activity"/>
    <property type="evidence" value="ECO:0007669"/>
    <property type="project" value="RHEA"/>
</dbReference>
<feature type="binding site" evidence="11">
    <location>
        <position position="106"/>
    </location>
    <ligand>
        <name>sn-glycerol 3-phosphate</name>
        <dbReference type="ChEBI" id="CHEBI:57597"/>
    </ligand>
</feature>
<comment type="function">
    <text evidence="11">Catalyzes the reduction of the glycolytic intermediate dihydroxyacetone phosphate (DHAP) to sn-glycerol 3-phosphate (G3P), the key precursor for phospholipid synthesis.</text>
</comment>
<evidence type="ECO:0000256" key="10">
    <source>
        <dbReference type="ARBA" id="ARBA00023264"/>
    </source>
</evidence>
<keyword evidence="5 11" id="KW-0521">NADP</keyword>
<dbReference type="PIRSF" id="PIRSF000114">
    <property type="entry name" value="Glycerol-3-P_dh"/>
    <property type="match status" value="1"/>
</dbReference>
<dbReference type="AlphaFoldDB" id="A0A0N1EIN3"/>
<feature type="binding site" evidence="11">
    <location>
        <position position="160"/>
    </location>
    <ligand>
        <name>sn-glycerol 3-phosphate</name>
        <dbReference type="ChEBI" id="CHEBI:57597"/>
    </ligand>
</feature>
<dbReference type="GO" id="GO:0008654">
    <property type="term" value="P:phospholipid biosynthetic process"/>
    <property type="evidence" value="ECO:0007669"/>
    <property type="project" value="UniProtKB-KW"/>
</dbReference>
<gene>
    <name evidence="11" type="primary">gpsA</name>
    <name evidence="19" type="ORF">HPU229334_04810</name>
</gene>
<dbReference type="EMBL" id="JNOC01000022">
    <property type="protein sequence ID" value="KPH56047.1"/>
    <property type="molecule type" value="Genomic_DNA"/>
</dbReference>
<dbReference type="PATRIC" id="fig|35818.11.peg.956"/>
<dbReference type="NCBIfam" id="NF000940">
    <property type="entry name" value="PRK00094.1-2"/>
    <property type="match status" value="1"/>
</dbReference>
<dbReference type="GO" id="GO:0005829">
    <property type="term" value="C:cytosol"/>
    <property type="evidence" value="ECO:0007669"/>
    <property type="project" value="TreeGrafter"/>
</dbReference>
<dbReference type="GO" id="GO:0141152">
    <property type="term" value="F:glycerol-3-phosphate dehydrogenase (NAD+) activity"/>
    <property type="evidence" value="ECO:0007669"/>
    <property type="project" value="RHEA"/>
</dbReference>
<keyword evidence="6 11" id="KW-0560">Oxidoreductase</keyword>
<accession>A0A0N1EIN3</accession>
<dbReference type="Pfam" id="PF01210">
    <property type="entry name" value="NAD_Gly3P_dh_N"/>
    <property type="match status" value="1"/>
</dbReference>
<proteinExistence type="inferred from homology"/>
<dbReference type="SUPFAM" id="SSF48179">
    <property type="entry name" value="6-phosphogluconate dehydrogenase C-terminal domain-like"/>
    <property type="match status" value="1"/>
</dbReference>
<sequence length="296" mass="31634">MAKVSVFGGGAWGSALCFAFGEKNQAGIISRRNLDCAYQISLQEAQDSDFFVVAICSSALEEWLKDCPIPQDSKVLVASKGVAKGLFVSEIFEKFYPKATLSFLAGPSFAKEVAQSLPCALNVHSNKLENAQEWLGLFPSFIKPYANCDVMGGEIGGAYKNVIAIASGICEGMGLGNNARASLVARGLVEMTRFGKFFGAEEETFLGLSGAGDLFLTANSTLSRNFRVGLGLAQNKALDEILESLGEVAEGVETSKEIYALAQKNDIYTPIAKEVALIMGGKNPKESLLDLMKRIG</sequence>
<comment type="catalytic activity">
    <reaction evidence="11 16">
        <text>sn-glycerol 3-phosphate + NADP(+) = dihydroxyacetone phosphate + NADPH + H(+)</text>
        <dbReference type="Rhea" id="RHEA:11096"/>
        <dbReference type="ChEBI" id="CHEBI:15378"/>
        <dbReference type="ChEBI" id="CHEBI:57597"/>
        <dbReference type="ChEBI" id="CHEBI:57642"/>
        <dbReference type="ChEBI" id="CHEBI:57783"/>
        <dbReference type="ChEBI" id="CHEBI:58349"/>
        <dbReference type="EC" id="1.1.1.94"/>
    </reaction>
</comment>
<evidence type="ECO:0000256" key="9">
    <source>
        <dbReference type="ARBA" id="ARBA00023209"/>
    </source>
</evidence>
<evidence type="ECO:0000256" key="3">
    <source>
        <dbReference type="ARBA" id="ARBA00022516"/>
    </source>
</evidence>
<keyword evidence="7 11" id="KW-0520">NAD</keyword>
<comment type="pathway">
    <text evidence="11">Membrane lipid metabolism; glycerophospholipid metabolism.</text>
</comment>
<dbReference type="Pfam" id="PF07479">
    <property type="entry name" value="NAD_Gly3P_dh_C"/>
    <property type="match status" value="1"/>
</dbReference>
<dbReference type="GO" id="GO:0006650">
    <property type="term" value="P:glycerophospholipid metabolic process"/>
    <property type="evidence" value="ECO:0007669"/>
    <property type="project" value="UniProtKB-UniRule"/>
</dbReference>
<feature type="binding site" evidence="11">
    <location>
        <position position="12"/>
    </location>
    <ligand>
        <name>NADPH</name>
        <dbReference type="ChEBI" id="CHEBI:57783"/>
    </ligand>
</feature>
<feature type="binding site" evidence="11">
    <location>
        <position position="80"/>
    </location>
    <ligand>
        <name>NADPH</name>
        <dbReference type="ChEBI" id="CHEBI:57783"/>
    </ligand>
</feature>
<dbReference type="EC" id="1.1.1.94" evidence="11"/>
<keyword evidence="8 11" id="KW-0443">Lipid metabolism</keyword>
<dbReference type="InterPro" id="IPR006168">
    <property type="entry name" value="G3P_DH_NAD-dep"/>
</dbReference>
<evidence type="ECO:0000256" key="11">
    <source>
        <dbReference type="HAMAP-Rule" id="MF_00394"/>
    </source>
</evidence>
<dbReference type="InterPro" id="IPR006109">
    <property type="entry name" value="G3P_DH_NAD-dep_C"/>
</dbReference>
<dbReference type="Gene3D" id="1.10.1040.10">
    <property type="entry name" value="N-(1-d-carboxylethyl)-l-norvaline Dehydrogenase, domain 2"/>
    <property type="match status" value="1"/>
</dbReference>
<dbReference type="InterPro" id="IPR008927">
    <property type="entry name" value="6-PGluconate_DH-like_C_sf"/>
</dbReference>
<comment type="subcellular location">
    <subcellularLocation>
        <location evidence="11">Cytoplasm</location>
    </subcellularLocation>
</comment>
<feature type="binding site" evidence="11">
    <location>
        <position position="250"/>
    </location>
    <ligand>
        <name>NADPH</name>
        <dbReference type="ChEBI" id="CHEBI:57783"/>
    </ligand>
</feature>
<dbReference type="PRINTS" id="PR00077">
    <property type="entry name" value="GPDHDRGNASE"/>
</dbReference>
<comment type="similarity">
    <text evidence="1 11 15">Belongs to the NAD-dependent glycerol-3-phosphate dehydrogenase family.</text>
</comment>
<dbReference type="UniPathway" id="UPA00940"/>
<feature type="binding site" evidence="11">
    <location>
        <position position="224"/>
    </location>
    <ligand>
        <name>sn-glycerol 3-phosphate</name>
        <dbReference type="ChEBI" id="CHEBI:57597"/>
    </ligand>
</feature>
<feature type="binding site" evidence="11">
    <location>
        <position position="223"/>
    </location>
    <ligand>
        <name>sn-glycerol 3-phosphate</name>
        <dbReference type="ChEBI" id="CHEBI:57597"/>
    </ligand>
</feature>
<keyword evidence="2 11" id="KW-0963">Cytoplasm</keyword>
<dbReference type="PANTHER" id="PTHR11728">
    <property type="entry name" value="GLYCEROL-3-PHOSPHATE DEHYDROGENASE"/>
    <property type="match status" value="1"/>
</dbReference>
<evidence type="ECO:0000256" key="4">
    <source>
        <dbReference type="ARBA" id="ARBA00022741"/>
    </source>
</evidence>
<protein>
    <recommendedName>
        <fullName evidence="11">Glycerol-3-phosphate dehydrogenase [NAD(P)+]</fullName>
        <ecNumber evidence="11">1.1.1.94</ecNumber>
    </recommendedName>
    <alternativeName>
        <fullName evidence="11">NAD(P)(+)-dependent glycerol-3-phosphate dehydrogenase</fullName>
    </alternativeName>
    <alternativeName>
        <fullName evidence="11">NAD(P)H-dependent dihydroxyacetone-phosphate reductase</fullName>
    </alternativeName>
</protein>
<evidence type="ECO:0000256" key="13">
    <source>
        <dbReference type="PIRSR" id="PIRSR000114-2"/>
    </source>
</evidence>
<feature type="domain" description="Glycerol-3-phosphate dehydrogenase NAD-dependent C-terminal" evidence="18">
    <location>
        <begin position="149"/>
        <end position="286"/>
    </location>
</feature>
<evidence type="ECO:0000259" key="17">
    <source>
        <dbReference type="Pfam" id="PF01210"/>
    </source>
</evidence>
<evidence type="ECO:0000256" key="2">
    <source>
        <dbReference type="ARBA" id="ARBA00022490"/>
    </source>
</evidence>
<evidence type="ECO:0000256" key="8">
    <source>
        <dbReference type="ARBA" id="ARBA00023098"/>
    </source>
</evidence>
<keyword evidence="9 11" id="KW-0594">Phospholipid biosynthesis</keyword>
<feature type="binding site" evidence="13">
    <location>
        <begin position="224"/>
        <end position="225"/>
    </location>
    <ligand>
        <name>substrate</name>
    </ligand>
</feature>
<feature type="binding site" evidence="11">
    <location>
        <position position="80"/>
    </location>
    <ligand>
        <name>sn-glycerol 3-phosphate</name>
        <dbReference type="ChEBI" id="CHEBI:57597"/>
    </ligand>
</feature>
<dbReference type="GO" id="GO:0005975">
    <property type="term" value="P:carbohydrate metabolic process"/>
    <property type="evidence" value="ECO:0007669"/>
    <property type="project" value="InterPro"/>
</dbReference>
<dbReference type="STRING" id="35818.HPU229336_00340"/>
<evidence type="ECO:0000256" key="7">
    <source>
        <dbReference type="ARBA" id="ARBA00023027"/>
    </source>
</evidence>
<dbReference type="InterPro" id="IPR011128">
    <property type="entry name" value="G3P_DH_NAD-dep_N"/>
</dbReference>
<feature type="binding site" evidence="11">
    <location>
        <position position="248"/>
    </location>
    <ligand>
        <name>NADPH</name>
        <dbReference type="ChEBI" id="CHEBI:57783"/>
    </ligand>
</feature>
<feature type="binding site" evidence="11">
    <location>
        <position position="213"/>
    </location>
    <ligand>
        <name>sn-glycerol 3-phosphate</name>
        <dbReference type="ChEBI" id="CHEBI:57597"/>
    </ligand>
</feature>
<dbReference type="HAMAP" id="MF_00394">
    <property type="entry name" value="NAD_Glyc3P_dehydrog"/>
    <property type="match status" value="1"/>
</dbReference>
<comment type="caution">
    <text evidence="11">Lacks conserved residue(s) required for the propagation of feature annotation.</text>
</comment>
<name>A0A0N1EIN3_9HELI</name>
<dbReference type="Proteomes" id="UP000037997">
    <property type="component" value="Unassembled WGS sequence"/>
</dbReference>
<evidence type="ECO:0000256" key="16">
    <source>
        <dbReference type="RuleBase" id="RU000439"/>
    </source>
</evidence>